<keyword evidence="9 12" id="KW-0256">Endoplasmic reticulum</keyword>
<organism evidence="13 14">
    <name type="scientific">Saccharomycodes ludwigii</name>
    <dbReference type="NCBI Taxonomy" id="36035"/>
    <lineage>
        <taxon>Eukaryota</taxon>
        <taxon>Fungi</taxon>
        <taxon>Dikarya</taxon>
        <taxon>Ascomycota</taxon>
        <taxon>Saccharomycotina</taxon>
        <taxon>Saccharomycetes</taxon>
        <taxon>Saccharomycodales</taxon>
        <taxon>Saccharomycodaceae</taxon>
        <taxon>Saccharomycodes</taxon>
    </lineage>
</organism>
<keyword evidence="11 12" id="KW-0472">Membrane</keyword>
<feature type="transmembrane region" description="Helical" evidence="12">
    <location>
        <begin position="37"/>
        <end position="55"/>
    </location>
</feature>
<dbReference type="EC" id="2.4.1.-" evidence="12"/>
<keyword evidence="10 12" id="KW-1133">Transmembrane helix</keyword>
<dbReference type="Proteomes" id="UP000262825">
    <property type="component" value="Unassembled WGS sequence"/>
</dbReference>
<keyword evidence="8 12" id="KW-0812">Transmembrane</keyword>
<evidence type="ECO:0000256" key="12">
    <source>
        <dbReference type="RuleBase" id="RU363112"/>
    </source>
</evidence>
<dbReference type="InterPro" id="IPR007315">
    <property type="entry name" value="PIG-V/Gpi18"/>
</dbReference>
<evidence type="ECO:0000256" key="6">
    <source>
        <dbReference type="ARBA" id="ARBA00022676"/>
    </source>
</evidence>
<keyword evidence="6 12" id="KW-0328">Glycosyltransferase</keyword>
<dbReference type="PANTHER" id="PTHR12468">
    <property type="entry name" value="GPI MANNOSYLTRANSFERASE 2"/>
    <property type="match status" value="1"/>
</dbReference>
<keyword evidence="14" id="KW-1185">Reference proteome</keyword>
<proteinExistence type="inferred from homology"/>
<feature type="transmembrane region" description="Helical" evidence="12">
    <location>
        <begin position="461"/>
        <end position="485"/>
    </location>
</feature>
<dbReference type="EMBL" id="UFAJ01000978">
    <property type="protein sequence ID" value="SSD61909.1"/>
    <property type="molecule type" value="Genomic_DNA"/>
</dbReference>
<evidence type="ECO:0000256" key="8">
    <source>
        <dbReference type="ARBA" id="ARBA00022692"/>
    </source>
</evidence>
<dbReference type="OrthoDB" id="10252502at2759"/>
<dbReference type="PANTHER" id="PTHR12468:SF2">
    <property type="entry name" value="GPI MANNOSYLTRANSFERASE 2"/>
    <property type="match status" value="1"/>
</dbReference>
<accession>A0A376BBF3</accession>
<evidence type="ECO:0000256" key="4">
    <source>
        <dbReference type="ARBA" id="ARBA00013795"/>
    </source>
</evidence>
<comment type="subcellular location">
    <subcellularLocation>
        <location evidence="1 12">Endoplasmic reticulum membrane</location>
        <topology evidence="1 12">Multi-pass membrane protein</topology>
    </subcellularLocation>
</comment>
<evidence type="ECO:0000256" key="3">
    <source>
        <dbReference type="ARBA" id="ARBA00008698"/>
    </source>
</evidence>
<gene>
    <name evidence="13" type="ORF">SCODWIG_03670</name>
</gene>
<dbReference type="GO" id="GO:0000009">
    <property type="term" value="F:alpha-1,6-mannosyltransferase activity"/>
    <property type="evidence" value="ECO:0007669"/>
    <property type="project" value="InterPro"/>
</dbReference>
<evidence type="ECO:0000256" key="1">
    <source>
        <dbReference type="ARBA" id="ARBA00004477"/>
    </source>
</evidence>
<dbReference type="GO" id="GO:0004376">
    <property type="term" value="F:GPI mannosyltransferase activity"/>
    <property type="evidence" value="ECO:0007669"/>
    <property type="project" value="InterPro"/>
</dbReference>
<evidence type="ECO:0000313" key="14">
    <source>
        <dbReference type="Proteomes" id="UP000262825"/>
    </source>
</evidence>
<evidence type="ECO:0000256" key="2">
    <source>
        <dbReference type="ARBA" id="ARBA00004687"/>
    </source>
</evidence>
<dbReference type="Pfam" id="PF04188">
    <property type="entry name" value="Mannosyl_trans2"/>
    <property type="match status" value="2"/>
</dbReference>
<protein>
    <recommendedName>
        <fullName evidence="4 12">GPI mannosyltransferase 2</fullName>
        <ecNumber evidence="12">2.4.1.-</ecNumber>
    </recommendedName>
</protein>
<feature type="transmembrane region" description="Helical" evidence="12">
    <location>
        <begin position="206"/>
        <end position="224"/>
    </location>
</feature>
<feature type="transmembrane region" description="Helical" evidence="12">
    <location>
        <begin position="290"/>
        <end position="306"/>
    </location>
</feature>
<dbReference type="GO" id="GO:0005789">
    <property type="term" value="C:endoplasmic reticulum membrane"/>
    <property type="evidence" value="ECO:0007669"/>
    <property type="project" value="UniProtKB-SubCell"/>
</dbReference>
<dbReference type="GO" id="GO:0006506">
    <property type="term" value="P:GPI anchor biosynthetic process"/>
    <property type="evidence" value="ECO:0007669"/>
    <property type="project" value="UniProtKB-UniPathway"/>
</dbReference>
<comment type="caution">
    <text evidence="12">Lacks conserved residue(s) required for the propagation of feature annotation.</text>
</comment>
<dbReference type="VEuPathDB" id="FungiDB:SCODWIG_03670"/>
<evidence type="ECO:0000256" key="9">
    <source>
        <dbReference type="ARBA" id="ARBA00022824"/>
    </source>
</evidence>
<dbReference type="GO" id="GO:0031501">
    <property type="term" value="C:mannosyltransferase complex"/>
    <property type="evidence" value="ECO:0007669"/>
    <property type="project" value="TreeGrafter"/>
</dbReference>
<evidence type="ECO:0000313" key="13">
    <source>
        <dbReference type="EMBL" id="SSD61909.1"/>
    </source>
</evidence>
<feature type="transmembrane region" description="Helical" evidence="12">
    <location>
        <begin position="184"/>
        <end position="200"/>
    </location>
</feature>
<evidence type="ECO:0000256" key="5">
    <source>
        <dbReference type="ARBA" id="ARBA00022502"/>
    </source>
</evidence>
<reference evidence="14" key="1">
    <citation type="submission" date="2018-06" db="EMBL/GenBank/DDBJ databases">
        <authorList>
            <person name="Guldener U."/>
        </authorList>
    </citation>
    <scope>NUCLEOTIDE SEQUENCE [LARGE SCALE GENOMIC DNA]</scope>
    <source>
        <strain evidence="14">UTAD17</strain>
    </source>
</reference>
<dbReference type="UniPathway" id="UPA00196"/>
<comment type="similarity">
    <text evidence="3 12">Belongs to the PIGV family.</text>
</comment>
<dbReference type="AlphaFoldDB" id="A0A376BBF3"/>
<evidence type="ECO:0000256" key="7">
    <source>
        <dbReference type="ARBA" id="ARBA00022679"/>
    </source>
</evidence>
<comment type="function">
    <text evidence="12">Mannosyltransferase involved in glycosylphosphatidylinositol-anchor biosynthesis.</text>
</comment>
<sequence length="488" mass="56486">MRASNNKPGDGESRIPTLTKNNVVYTKIRTKPKYLRTITKIFILVRLFQFVLVYLTPNKQFDTSTAILLNELNLDSSYWINKNVLNKLLSWDSTFFIKNIINSGNPVYENEYAFSPLWCKFLRAVLSWSGSNINDDPFLLLKLTILANFVQYLSAISLYYLTLNVFKNTNMKFHDLNNLAFKSSLLYVVSSSAGFALTFYSEGLSALFTFLGLIFRSVYVINYNNGMLGIHTWWDGLKYSIITPLLFGVAVINRPNCILLGYIYISDLMKLISAKYLTTGNLTNNDNKHAFIYPLVGGFILFMIFIKEMYYTPYVTFCSNIDKNSNSSWCSTSITSYLPFITKTNLYSYIQSEYWNVGLFKYWTLNNIPNFLFAIPNTVLCVCACNYFEKKHVVKALQPLIHITKLFLLVVWFVAHTQIINRIINFIPLHLWYIASVLSTKTRFSASENVLEYDPIKIDKYIITIYLYWLILWFPCQTVLFSAFLPPA</sequence>
<comment type="pathway">
    <text evidence="2 12">Glycolipid biosynthesis; glycosylphosphatidylinositol-anchor biosynthesis.</text>
</comment>
<feature type="transmembrane region" description="Helical" evidence="12">
    <location>
        <begin position="138"/>
        <end position="163"/>
    </location>
</feature>
<evidence type="ECO:0000256" key="10">
    <source>
        <dbReference type="ARBA" id="ARBA00022989"/>
    </source>
</evidence>
<keyword evidence="5 12" id="KW-0337">GPI-anchor biosynthesis</keyword>
<keyword evidence="7 12" id="KW-0808">Transferase</keyword>
<name>A0A376BBF3_9ASCO</name>
<evidence type="ECO:0000256" key="11">
    <source>
        <dbReference type="ARBA" id="ARBA00023136"/>
    </source>
</evidence>